<dbReference type="RefSeq" id="WP_170192153.1">
    <property type="nucleotide sequence ID" value="NZ_JABBNB010000001.1"/>
</dbReference>
<dbReference type="SUPFAM" id="SSF53850">
    <property type="entry name" value="Periplasmic binding protein-like II"/>
    <property type="match status" value="1"/>
</dbReference>
<evidence type="ECO:0000256" key="5">
    <source>
        <dbReference type="ARBA" id="ARBA00023163"/>
    </source>
</evidence>
<evidence type="ECO:0000313" key="7">
    <source>
        <dbReference type="EMBL" id="NMN99631.1"/>
    </source>
</evidence>
<evidence type="ECO:0000256" key="4">
    <source>
        <dbReference type="ARBA" id="ARBA00023159"/>
    </source>
</evidence>
<dbReference type="PANTHER" id="PTHR30346:SF29">
    <property type="entry name" value="LYSR SUBSTRATE-BINDING"/>
    <property type="match status" value="1"/>
</dbReference>
<dbReference type="PRINTS" id="PR00039">
    <property type="entry name" value="HTHLYSR"/>
</dbReference>
<dbReference type="PROSITE" id="PS50931">
    <property type="entry name" value="HTH_LYSR"/>
    <property type="match status" value="1"/>
</dbReference>
<evidence type="ECO:0000313" key="8">
    <source>
        <dbReference type="Proteomes" id="UP000550729"/>
    </source>
</evidence>
<comment type="caution">
    <text evidence="7">The sequence shown here is derived from an EMBL/GenBank/DDBJ whole genome shotgun (WGS) entry which is preliminary data.</text>
</comment>
<accession>A0A848KN41</accession>
<dbReference type="GO" id="GO:0003700">
    <property type="term" value="F:DNA-binding transcription factor activity"/>
    <property type="evidence" value="ECO:0007669"/>
    <property type="project" value="InterPro"/>
</dbReference>
<dbReference type="InterPro" id="IPR005119">
    <property type="entry name" value="LysR_subst-bd"/>
</dbReference>
<dbReference type="Proteomes" id="UP000550729">
    <property type="component" value="Unassembled WGS sequence"/>
</dbReference>
<organism evidence="7 8">
    <name type="scientific">Gordonia asplenii</name>
    <dbReference type="NCBI Taxonomy" id="2725283"/>
    <lineage>
        <taxon>Bacteria</taxon>
        <taxon>Bacillati</taxon>
        <taxon>Actinomycetota</taxon>
        <taxon>Actinomycetes</taxon>
        <taxon>Mycobacteriales</taxon>
        <taxon>Gordoniaceae</taxon>
        <taxon>Gordonia</taxon>
    </lineage>
</organism>
<dbReference type="EMBL" id="JABBNB010000001">
    <property type="protein sequence ID" value="NMN99631.1"/>
    <property type="molecule type" value="Genomic_DNA"/>
</dbReference>
<dbReference type="Gene3D" id="1.10.10.10">
    <property type="entry name" value="Winged helix-like DNA-binding domain superfamily/Winged helix DNA-binding domain"/>
    <property type="match status" value="1"/>
</dbReference>
<dbReference type="Gene3D" id="3.40.190.290">
    <property type="match status" value="1"/>
</dbReference>
<comment type="similarity">
    <text evidence="1">Belongs to the LysR transcriptional regulatory family.</text>
</comment>
<protein>
    <submittedName>
        <fullName evidence="7">LysR family transcriptional regulator</fullName>
    </submittedName>
</protein>
<evidence type="ECO:0000259" key="6">
    <source>
        <dbReference type="PROSITE" id="PS50931"/>
    </source>
</evidence>
<evidence type="ECO:0000256" key="1">
    <source>
        <dbReference type="ARBA" id="ARBA00009437"/>
    </source>
</evidence>
<feature type="domain" description="HTH lysR-type" evidence="6">
    <location>
        <begin position="1"/>
        <end position="58"/>
    </location>
</feature>
<name>A0A848KN41_9ACTN</name>
<gene>
    <name evidence="7" type="ORF">HH308_00165</name>
</gene>
<keyword evidence="4" id="KW-0010">Activator</keyword>
<dbReference type="FunFam" id="1.10.10.10:FF:000001">
    <property type="entry name" value="LysR family transcriptional regulator"/>
    <property type="match status" value="1"/>
</dbReference>
<dbReference type="Pfam" id="PF00126">
    <property type="entry name" value="HTH_1"/>
    <property type="match status" value="1"/>
</dbReference>
<dbReference type="InterPro" id="IPR036388">
    <property type="entry name" value="WH-like_DNA-bd_sf"/>
</dbReference>
<dbReference type="AlphaFoldDB" id="A0A848KN41"/>
<dbReference type="SUPFAM" id="SSF46785">
    <property type="entry name" value="Winged helix' DNA-binding domain"/>
    <property type="match status" value="1"/>
</dbReference>
<proteinExistence type="inferred from homology"/>
<keyword evidence="2" id="KW-0805">Transcription regulation</keyword>
<reference evidence="7 8" key="1">
    <citation type="submission" date="2020-04" db="EMBL/GenBank/DDBJ databases">
        <title>Gordonia sp. nov. TBRC 11910.</title>
        <authorList>
            <person name="Suriyachadkun C."/>
        </authorList>
    </citation>
    <scope>NUCLEOTIDE SEQUENCE [LARGE SCALE GENOMIC DNA]</scope>
    <source>
        <strain evidence="7 8">TBRC 11910</strain>
    </source>
</reference>
<dbReference type="InterPro" id="IPR036390">
    <property type="entry name" value="WH_DNA-bd_sf"/>
</dbReference>
<dbReference type="GO" id="GO:0003677">
    <property type="term" value="F:DNA binding"/>
    <property type="evidence" value="ECO:0007669"/>
    <property type="project" value="UniProtKB-KW"/>
</dbReference>
<evidence type="ECO:0000256" key="2">
    <source>
        <dbReference type="ARBA" id="ARBA00023015"/>
    </source>
</evidence>
<evidence type="ECO:0000256" key="3">
    <source>
        <dbReference type="ARBA" id="ARBA00023125"/>
    </source>
</evidence>
<sequence>MEIHQLRYATEVARQGSFTAAADILHISQSGVSAQVAKLERELGVRLFERGSRIATPTPEGDALLGHVQSALDAVARIRTVADDLVGVTRGQVRIGTVIGCTIPGYLNAFAEFRRAHPGVVVTASEGNSVDLIAALTAGTLDVALVAHADPLSASFDVSTVVDEPLAVAVAGDHAWARRASITAAELADEHVLTLPSGTGVRTALEKTCAATGIAITPAVEVYSPDAALALAAQGAGVAVLSASMIGEPLIRVDVDGAAHTSLSLATRIEPGAAARAFAQTLRTRLVG</sequence>
<keyword evidence="5" id="KW-0804">Transcription</keyword>
<dbReference type="Pfam" id="PF03466">
    <property type="entry name" value="LysR_substrate"/>
    <property type="match status" value="1"/>
</dbReference>
<dbReference type="PANTHER" id="PTHR30346">
    <property type="entry name" value="TRANSCRIPTIONAL DUAL REGULATOR HCAR-RELATED"/>
    <property type="match status" value="1"/>
</dbReference>
<dbReference type="GO" id="GO:0032993">
    <property type="term" value="C:protein-DNA complex"/>
    <property type="evidence" value="ECO:0007669"/>
    <property type="project" value="TreeGrafter"/>
</dbReference>
<keyword evidence="3" id="KW-0238">DNA-binding</keyword>
<dbReference type="InterPro" id="IPR000847">
    <property type="entry name" value="LysR_HTH_N"/>
</dbReference>
<keyword evidence="8" id="KW-1185">Reference proteome</keyword>